<accession>A0ABW2KNW1</accession>
<dbReference type="RefSeq" id="WP_379873696.1">
    <property type="nucleotide sequence ID" value="NZ_JBHTBH010000015.1"/>
</dbReference>
<dbReference type="Proteomes" id="UP001596540">
    <property type="component" value="Unassembled WGS sequence"/>
</dbReference>
<keyword evidence="3" id="KW-1185">Reference proteome</keyword>
<gene>
    <name evidence="2" type="ORF">ACFQRF_25295</name>
</gene>
<comment type="caution">
    <text evidence="2">The sequence shown here is derived from an EMBL/GenBank/DDBJ whole genome shotgun (WGS) entry which is preliminary data.</text>
</comment>
<name>A0ABW2KNW1_9ACTN</name>
<protein>
    <submittedName>
        <fullName evidence="2">Uncharacterized protein</fullName>
    </submittedName>
</protein>
<feature type="region of interest" description="Disordered" evidence="1">
    <location>
        <begin position="112"/>
        <end position="135"/>
    </location>
</feature>
<evidence type="ECO:0000313" key="3">
    <source>
        <dbReference type="Proteomes" id="UP001596540"/>
    </source>
</evidence>
<evidence type="ECO:0000256" key="1">
    <source>
        <dbReference type="SAM" id="MobiDB-lite"/>
    </source>
</evidence>
<reference evidence="3" key="1">
    <citation type="journal article" date="2019" name="Int. J. Syst. Evol. Microbiol.">
        <title>The Global Catalogue of Microorganisms (GCM) 10K type strain sequencing project: providing services to taxonomists for standard genome sequencing and annotation.</title>
        <authorList>
            <consortium name="The Broad Institute Genomics Platform"/>
            <consortium name="The Broad Institute Genome Sequencing Center for Infectious Disease"/>
            <person name="Wu L."/>
            <person name="Ma J."/>
        </authorList>
    </citation>
    <scope>NUCLEOTIDE SEQUENCE [LARGE SCALE GENOMIC DNA]</scope>
    <source>
        <strain evidence="3">CGMCC 4.7382</strain>
    </source>
</reference>
<proteinExistence type="predicted"/>
<organism evidence="2 3">
    <name type="scientific">Marinactinospora rubrisoli</name>
    <dbReference type="NCBI Taxonomy" id="2715399"/>
    <lineage>
        <taxon>Bacteria</taxon>
        <taxon>Bacillati</taxon>
        <taxon>Actinomycetota</taxon>
        <taxon>Actinomycetes</taxon>
        <taxon>Streptosporangiales</taxon>
        <taxon>Nocardiopsidaceae</taxon>
        <taxon>Marinactinospora</taxon>
    </lineage>
</organism>
<feature type="compositionally biased region" description="Polar residues" evidence="1">
    <location>
        <begin position="124"/>
        <end position="135"/>
    </location>
</feature>
<sequence length="135" mass="14892">MHGTLTEHARCLYGDEYRPTPVCGLEHREHRFVEELTFADADAILAMLRDLCPHVVDGHLPVWIRNLAHRLVLLQRPDDPALMRGAAEHLWLHGPDWDDIAADLVQRADALEAGRPGPGPAACGSQTGGPQVTVR</sequence>
<evidence type="ECO:0000313" key="2">
    <source>
        <dbReference type="EMBL" id="MFC7331058.1"/>
    </source>
</evidence>
<dbReference type="EMBL" id="JBHTBH010000015">
    <property type="protein sequence ID" value="MFC7331058.1"/>
    <property type="molecule type" value="Genomic_DNA"/>
</dbReference>